<evidence type="ECO:0000313" key="6">
    <source>
        <dbReference type="EMBL" id="TYH93435.1"/>
    </source>
</evidence>
<dbReference type="GO" id="GO:0080156">
    <property type="term" value="P:mitochondrial mRNA modification"/>
    <property type="evidence" value="ECO:0007669"/>
    <property type="project" value="TreeGrafter"/>
</dbReference>
<feature type="repeat" description="PPR" evidence="4">
    <location>
        <begin position="29"/>
        <end position="63"/>
    </location>
</feature>
<feature type="domain" description="MORF/ORRM1/DAG-like MORF" evidence="5">
    <location>
        <begin position="407"/>
        <end position="475"/>
    </location>
</feature>
<proteinExistence type="predicted"/>
<reference evidence="6 7" key="1">
    <citation type="submission" date="2019-07" db="EMBL/GenBank/DDBJ databases">
        <title>WGS assembly of Gossypium tomentosum.</title>
        <authorList>
            <person name="Chen Z.J."/>
            <person name="Sreedasyam A."/>
            <person name="Ando A."/>
            <person name="Song Q."/>
            <person name="De L."/>
            <person name="Hulse-Kemp A."/>
            <person name="Ding M."/>
            <person name="Ye W."/>
            <person name="Kirkbride R."/>
            <person name="Jenkins J."/>
            <person name="Plott C."/>
            <person name="Lovell J."/>
            <person name="Lin Y.-M."/>
            <person name="Vaughn R."/>
            <person name="Liu B."/>
            <person name="Li W."/>
            <person name="Simpson S."/>
            <person name="Scheffler B."/>
            <person name="Saski C."/>
            <person name="Grover C."/>
            <person name="Hu G."/>
            <person name="Conover J."/>
            <person name="Carlson J."/>
            <person name="Shu S."/>
            <person name="Boston L."/>
            <person name="Williams M."/>
            <person name="Peterson D."/>
            <person name="Mcgee K."/>
            <person name="Jones D."/>
            <person name="Wendel J."/>
            <person name="Stelly D."/>
            <person name="Grimwood J."/>
            <person name="Schmutz J."/>
        </authorList>
    </citation>
    <scope>NUCLEOTIDE SEQUENCE [LARGE SCALE GENOMIC DNA]</scope>
    <source>
        <strain evidence="6">7179.01</strain>
    </source>
</reference>
<feature type="repeat" description="PPR" evidence="4">
    <location>
        <begin position="64"/>
        <end position="98"/>
    </location>
</feature>
<feature type="domain" description="MORF/ORRM1/DAG-like MORF" evidence="5">
    <location>
        <begin position="289"/>
        <end position="377"/>
    </location>
</feature>
<dbReference type="Gene3D" id="1.25.40.10">
    <property type="entry name" value="Tetratricopeptide repeat domain"/>
    <property type="match status" value="2"/>
</dbReference>
<dbReference type="GO" id="GO:0005739">
    <property type="term" value="C:mitochondrion"/>
    <property type="evidence" value="ECO:0007669"/>
    <property type="project" value="TreeGrafter"/>
</dbReference>
<dbReference type="Pfam" id="PF21864">
    <property type="entry name" value="MORF_dom"/>
    <property type="match status" value="2"/>
</dbReference>
<gene>
    <name evidence="6" type="ORF">ES332_A13G254100v1</name>
</gene>
<evidence type="ECO:0000256" key="1">
    <source>
        <dbReference type="ARBA" id="ARBA00022664"/>
    </source>
</evidence>
<keyword evidence="3" id="KW-0809">Transit peptide</keyword>
<feature type="repeat" description="PPR" evidence="4">
    <location>
        <begin position="110"/>
        <end position="144"/>
    </location>
</feature>
<dbReference type="GO" id="GO:0016554">
    <property type="term" value="P:cytidine to uridine editing"/>
    <property type="evidence" value="ECO:0007669"/>
    <property type="project" value="InterPro"/>
</dbReference>
<sequence>MLAASAKENHLTTVVFLCGKMESWGFKRNTATFNKWIDSYCKLGKLNSALSVWGKLIKTRFQPTVFTFSTVMDGLCIERKVNEAVKLFAEMDETAVEMLKELEENGPHPNVVTYNTVINAFCKQGMLKEGLVVFSGMLKKGIEPNLYTYNILLEAFYEQRMLCTAEAMIVRMKQQRIKFNVVVHSNGLSQRRFQETKLIIRENQRCRKMAFVNARRCLSTLLSRALTSSSSSSSFPFRSRLTATLLNKTPVFIPEATKILTRTKTSGSGYSTSSDLSRSPAAFLDGVDYEHWLIILEFPERPQPLKEEMIDTYVKTLASVVGRKRKKRIYSVCTTLYTGFRAFFSKDLIYELRGLPRVRWVLSIEYLDDEDSFFEGDMFVDGKVLRRQQILPALSNTHFAVGRDDDLWVIPFQFPEDQEPSLGEEIDLYVKTLASVVGSEEEAKKRIYAVSSATSWYTGFRAFISKKMAHELGGIRDSENEYPNEDVHGGICLLMGKSFLDQPFRECNNRVWETVGITKFRTGPDTYRYLYL</sequence>
<dbReference type="PANTHER" id="PTHR31346:SF1">
    <property type="entry name" value="MULTIPLE ORGANELLAR RNA EDITING FACTOR 3, MITOCHONDRIAL"/>
    <property type="match status" value="1"/>
</dbReference>
<dbReference type="PANTHER" id="PTHR31346">
    <property type="entry name" value="MULTIPLE ORGANELLAR RNA EDITING FACTOR 2, CHLOROPLASTIC-RELATED-RELATED"/>
    <property type="match status" value="1"/>
</dbReference>
<keyword evidence="2" id="KW-0677">Repeat</keyword>
<dbReference type="GO" id="GO:0006397">
    <property type="term" value="P:mRNA processing"/>
    <property type="evidence" value="ECO:0007669"/>
    <property type="project" value="UniProtKB-KW"/>
</dbReference>
<protein>
    <recommendedName>
        <fullName evidence="5">MORF/ORRM1/DAG-like MORF domain-containing protein</fullName>
    </recommendedName>
</protein>
<organism evidence="6 7">
    <name type="scientific">Gossypium tomentosum</name>
    <name type="common">Hawaiian cotton</name>
    <name type="synonym">Gossypium sandvicense</name>
    <dbReference type="NCBI Taxonomy" id="34277"/>
    <lineage>
        <taxon>Eukaryota</taxon>
        <taxon>Viridiplantae</taxon>
        <taxon>Streptophyta</taxon>
        <taxon>Embryophyta</taxon>
        <taxon>Tracheophyta</taxon>
        <taxon>Spermatophyta</taxon>
        <taxon>Magnoliopsida</taxon>
        <taxon>eudicotyledons</taxon>
        <taxon>Gunneridae</taxon>
        <taxon>Pentapetalae</taxon>
        <taxon>rosids</taxon>
        <taxon>malvids</taxon>
        <taxon>Malvales</taxon>
        <taxon>Malvaceae</taxon>
        <taxon>Malvoideae</taxon>
        <taxon>Gossypium</taxon>
    </lineage>
</organism>
<dbReference type="InterPro" id="IPR011990">
    <property type="entry name" value="TPR-like_helical_dom_sf"/>
</dbReference>
<dbReference type="NCBIfam" id="TIGR00756">
    <property type="entry name" value="PPR"/>
    <property type="match status" value="3"/>
</dbReference>
<evidence type="ECO:0000256" key="3">
    <source>
        <dbReference type="ARBA" id="ARBA00022946"/>
    </source>
</evidence>
<dbReference type="InterPro" id="IPR002885">
    <property type="entry name" value="PPR_rpt"/>
</dbReference>
<dbReference type="Proteomes" id="UP000322667">
    <property type="component" value="Chromosome A13"/>
</dbReference>
<dbReference type="InterPro" id="IPR039206">
    <property type="entry name" value="MORF/ORRM1/DAG-like"/>
</dbReference>
<accession>A0A5D2MPR1</accession>
<dbReference type="InterPro" id="IPR054059">
    <property type="entry name" value="MORF/ORRM1/DAG-like_MORF"/>
</dbReference>
<evidence type="ECO:0000256" key="2">
    <source>
        <dbReference type="ARBA" id="ARBA00022737"/>
    </source>
</evidence>
<keyword evidence="7" id="KW-1185">Reference proteome</keyword>
<name>A0A5D2MPR1_GOSTO</name>
<dbReference type="AlphaFoldDB" id="A0A5D2MPR1"/>
<dbReference type="Pfam" id="PF13041">
    <property type="entry name" value="PPR_2"/>
    <property type="match status" value="2"/>
</dbReference>
<evidence type="ECO:0000259" key="5">
    <source>
        <dbReference type="Pfam" id="PF21864"/>
    </source>
</evidence>
<evidence type="ECO:0000313" key="7">
    <source>
        <dbReference type="Proteomes" id="UP000322667"/>
    </source>
</evidence>
<dbReference type="EMBL" id="CM017622">
    <property type="protein sequence ID" value="TYH93435.1"/>
    <property type="molecule type" value="Genomic_DNA"/>
</dbReference>
<dbReference type="PROSITE" id="PS51375">
    <property type="entry name" value="PPR"/>
    <property type="match status" value="3"/>
</dbReference>
<evidence type="ECO:0000256" key="4">
    <source>
        <dbReference type="PROSITE-ProRule" id="PRU00708"/>
    </source>
</evidence>
<keyword evidence="1" id="KW-0507">mRNA processing</keyword>